<evidence type="ECO:0000256" key="4">
    <source>
        <dbReference type="ARBA" id="ARBA00023224"/>
    </source>
</evidence>
<feature type="binding site" evidence="5">
    <location>
        <begin position="288"/>
        <end position="294"/>
    </location>
    <ligand>
        <name>GTP</name>
        <dbReference type="ChEBI" id="CHEBI:37565"/>
    </ligand>
</feature>
<feature type="region of interest" description="Disordered" evidence="7">
    <location>
        <begin position="1"/>
        <end position="29"/>
    </location>
</feature>
<gene>
    <name evidence="8" type="ORF">QCA50_013831</name>
</gene>
<organism evidence="8 9">
    <name type="scientific">Cerrena zonata</name>
    <dbReference type="NCBI Taxonomy" id="2478898"/>
    <lineage>
        <taxon>Eukaryota</taxon>
        <taxon>Fungi</taxon>
        <taxon>Dikarya</taxon>
        <taxon>Basidiomycota</taxon>
        <taxon>Agaricomycotina</taxon>
        <taxon>Agaricomycetes</taxon>
        <taxon>Polyporales</taxon>
        <taxon>Cerrenaceae</taxon>
        <taxon>Cerrena</taxon>
    </lineage>
</organism>
<dbReference type="PANTHER" id="PTHR10218:SF360">
    <property type="entry name" value="GUANINE NUCLEOTIDE-BINDING PROTEIN SUBUNIT ALPHA HOMOLOG"/>
    <property type="match status" value="1"/>
</dbReference>
<evidence type="ECO:0000256" key="3">
    <source>
        <dbReference type="ARBA" id="ARBA00023134"/>
    </source>
</evidence>
<evidence type="ECO:0000313" key="8">
    <source>
        <dbReference type="EMBL" id="KAK7683158.1"/>
    </source>
</evidence>
<keyword evidence="2 5" id="KW-0547">Nucleotide-binding</keyword>
<dbReference type="SUPFAM" id="SSF47895">
    <property type="entry name" value="Transducin (alpha subunit), insertion domain"/>
    <property type="match status" value="1"/>
</dbReference>
<keyword evidence="4" id="KW-0807">Transducer</keyword>
<evidence type="ECO:0008006" key="10">
    <source>
        <dbReference type="Google" id="ProtNLM"/>
    </source>
</evidence>
<dbReference type="InterPro" id="IPR027417">
    <property type="entry name" value="P-loop_NTPase"/>
</dbReference>
<dbReference type="EMBL" id="JASBNA010000032">
    <property type="protein sequence ID" value="KAK7683158.1"/>
    <property type="molecule type" value="Genomic_DNA"/>
</dbReference>
<dbReference type="AlphaFoldDB" id="A0AAW0FQ34"/>
<dbReference type="GO" id="GO:0005525">
    <property type="term" value="F:GTP binding"/>
    <property type="evidence" value="ECO:0007669"/>
    <property type="project" value="UniProtKB-KW"/>
</dbReference>
<dbReference type="InterPro" id="IPR001019">
    <property type="entry name" value="Gprotein_alpha_su"/>
</dbReference>
<keyword evidence="3 5" id="KW-0342">GTP-binding</keyword>
<feature type="binding site" evidence="6">
    <location>
        <position position="294"/>
    </location>
    <ligand>
        <name>Mg(2+)</name>
        <dbReference type="ChEBI" id="CHEBI:18420"/>
    </ligand>
</feature>
<dbReference type="Pfam" id="PF00503">
    <property type="entry name" value="G-alpha"/>
    <property type="match status" value="1"/>
</dbReference>
<accession>A0AAW0FQ34</accession>
<dbReference type="SUPFAM" id="SSF52540">
    <property type="entry name" value="P-loop containing nucleoside triphosphate hydrolases"/>
    <property type="match status" value="1"/>
</dbReference>
<evidence type="ECO:0000256" key="7">
    <source>
        <dbReference type="SAM" id="MobiDB-lite"/>
    </source>
</evidence>
<protein>
    <recommendedName>
        <fullName evidence="10">G-alpha-domain-containing protein</fullName>
    </recommendedName>
</protein>
<dbReference type="GO" id="GO:0003924">
    <property type="term" value="F:GTPase activity"/>
    <property type="evidence" value="ECO:0007669"/>
    <property type="project" value="InterPro"/>
</dbReference>
<evidence type="ECO:0000256" key="6">
    <source>
        <dbReference type="PIRSR" id="PIRSR601019-2"/>
    </source>
</evidence>
<dbReference type="InterPro" id="IPR011025">
    <property type="entry name" value="GproteinA_insert"/>
</dbReference>
<dbReference type="SMART" id="SM00275">
    <property type="entry name" value="G_alpha"/>
    <property type="match status" value="1"/>
</dbReference>
<name>A0AAW0FQ34_9APHY</name>
<dbReference type="GO" id="GO:0005834">
    <property type="term" value="C:heterotrimeric G-protein complex"/>
    <property type="evidence" value="ECO:0007669"/>
    <property type="project" value="TreeGrafter"/>
</dbReference>
<evidence type="ECO:0000256" key="1">
    <source>
        <dbReference type="ARBA" id="ARBA00022723"/>
    </source>
</evidence>
<proteinExistence type="predicted"/>
<keyword evidence="6" id="KW-0460">Magnesium</keyword>
<feature type="binding site" evidence="5">
    <location>
        <begin position="393"/>
        <end position="396"/>
    </location>
    <ligand>
        <name>GTP</name>
        <dbReference type="ChEBI" id="CHEBI:37565"/>
    </ligand>
</feature>
<keyword evidence="9" id="KW-1185">Reference proteome</keyword>
<reference evidence="8 9" key="1">
    <citation type="submission" date="2022-09" db="EMBL/GenBank/DDBJ databases">
        <authorList>
            <person name="Palmer J.M."/>
        </authorList>
    </citation>
    <scope>NUCLEOTIDE SEQUENCE [LARGE SCALE GENOMIC DNA]</scope>
    <source>
        <strain evidence="8 9">DSM 7382</strain>
    </source>
</reference>
<evidence type="ECO:0000313" key="9">
    <source>
        <dbReference type="Proteomes" id="UP001385951"/>
    </source>
</evidence>
<dbReference type="Proteomes" id="UP001385951">
    <property type="component" value="Unassembled WGS sequence"/>
</dbReference>
<keyword evidence="1 6" id="KW-0479">Metal-binding</keyword>
<feature type="binding site" evidence="5">
    <location>
        <position position="453"/>
    </location>
    <ligand>
        <name>GTP</name>
        <dbReference type="ChEBI" id="CHEBI:37565"/>
    </ligand>
</feature>
<comment type="caution">
    <text evidence="8">The sequence shown here is derived from an EMBL/GenBank/DDBJ whole genome shotgun (WGS) entry which is preliminary data.</text>
</comment>
<dbReference type="GO" id="GO:0046872">
    <property type="term" value="F:metal ion binding"/>
    <property type="evidence" value="ECO:0007669"/>
    <property type="project" value="UniProtKB-KW"/>
</dbReference>
<feature type="region of interest" description="Disordered" evidence="7">
    <location>
        <begin position="183"/>
        <end position="202"/>
    </location>
</feature>
<dbReference type="GO" id="GO:0007188">
    <property type="term" value="P:adenylate cyclase-modulating G protein-coupled receptor signaling pathway"/>
    <property type="evidence" value="ECO:0007669"/>
    <property type="project" value="TreeGrafter"/>
</dbReference>
<dbReference type="PANTHER" id="PTHR10218">
    <property type="entry name" value="GTP-BINDING PROTEIN ALPHA SUBUNIT"/>
    <property type="match status" value="1"/>
</dbReference>
<dbReference type="FunFam" id="3.40.50.300:FF:000692">
    <property type="entry name" value="Guanine nucleotide-binding protein subunit alpha"/>
    <property type="match status" value="1"/>
</dbReference>
<dbReference type="GO" id="GO:0001664">
    <property type="term" value="F:G protein-coupled receptor binding"/>
    <property type="evidence" value="ECO:0007669"/>
    <property type="project" value="TreeGrafter"/>
</dbReference>
<sequence>MPHQQRRDSPSPVQIGQSWPPYPPAEETELERALRLEEEKEAKRVSDDIDLALEAERNELRKRKEYIKVLLLGQAESGKSTILKQFQLKYAPRALQSESQAWRAVIQLNLVRTVNFILDVIAGSKITFEDRENAATYSSPLPSEGSSKGKGADTLGSLGTRLAPLRRVEGILASTLLADEPLSRGSTDGISPKNKTRASEVSIRGGSGWKALVKRKDASPGSAPDDLDNARQLLATCKDDIVALWSNAQVQQNLREQDISLREQSGFFLDDTRRIASADYKPTTPDILRARLQTIGVEEHTLVFEAGEGQSAAAQPGKTWLFYDVGGSKGQRAAWAPYFDDVNAMIFLCSMAGFNQTLSEDRSINRLLDSLTIWKTVCSSKLLSNVTFIMLLNKCDLLEQKLKAGEQFARYVRSFKEANDFKHVSEYLKGKFIAIHKSQPARKRALHVHLTCAIDILVMAHVIVRLREAILVENLMSVDLI</sequence>
<dbReference type="Gene3D" id="3.40.50.300">
    <property type="entry name" value="P-loop containing nucleotide triphosphate hydrolases"/>
    <property type="match status" value="2"/>
</dbReference>
<dbReference type="GO" id="GO:0031683">
    <property type="term" value="F:G-protein beta/gamma-subunit complex binding"/>
    <property type="evidence" value="ECO:0007669"/>
    <property type="project" value="InterPro"/>
</dbReference>
<dbReference type="PROSITE" id="PS51882">
    <property type="entry name" value="G_ALPHA"/>
    <property type="match status" value="1"/>
</dbReference>
<evidence type="ECO:0000256" key="5">
    <source>
        <dbReference type="PIRSR" id="PIRSR601019-1"/>
    </source>
</evidence>
<evidence type="ECO:0000256" key="2">
    <source>
        <dbReference type="ARBA" id="ARBA00022741"/>
    </source>
</evidence>
<dbReference type="GO" id="GO:0005737">
    <property type="term" value="C:cytoplasm"/>
    <property type="evidence" value="ECO:0007669"/>
    <property type="project" value="TreeGrafter"/>
</dbReference>
<dbReference type="PRINTS" id="PR00318">
    <property type="entry name" value="GPROTEINA"/>
</dbReference>